<protein>
    <submittedName>
        <fullName evidence="1">Uncharacterized protein</fullName>
    </submittedName>
</protein>
<evidence type="ECO:0000313" key="2">
    <source>
        <dbReference type="Proteomes" id="UP001500630"/>
    </source>
</evidence>
<evidence type="ECO:0000313" key="1">
    <source>
        <dbReference type="EMBL" id="GAA3619871.1"/>
    </source>
</evidence>
<dbReference type="Proteomes" id="UP001500630">
    <property type="component" value="Unassembled WGS sequence"/>
</dbReference>
<keyword evidence="2" id="KW-1185">Reference proteome</keyword>
<comment type="caution">
    <text evidence="1">The sequence shown here is derived from an EMBL/GenBank/DDBJ whole genome shotgun (WGS) entry which is preliminary data.</text>
</comment>
<proteinExistence type="predicted"/>
<accession>A0ABP6ZV04</accession>
<sequence length="100" mass="10520">MTLVRGPVGAVRHCKEGGLASSVNGCCGPNGTDRANSKILIREAPNDHVVGEGLPRPSHHRAAYAGHAELRGRAMTERRYPAHVKDAIRGILPCHAAPAG</sequence>
<dbReference type="EMBL" id="BAABDQ010000061">
    <property type="protein sequence ID" value="GAA3619871.1"/>
    <property type="molecule type" value="Genomic_DNA"/>
</dbReference>
<organism evidence="1 2">
    <name type="scientific">Nonomuraea rosea</name>
    <dbReference type="NCBI Taxonomy" id="638574"/>
    <lineage>
        <taxon>Bacteria</taxon>
        <taxon>Bacillati</taxon>
        <taxon>Actinomycetota</taxon>
        <taxon>Actinomycetes</taxon>
        <taxon>Streptosporangiales</taxon>
        <taxon>Streptosporangiaceae</taxon>
        <taxon>Nonomuraea</taxon>
    </lineage>
</organism>
<name>A0ABP6ZV04_9ACTN</name>
<gene>
    <name evidence="1" type="ORF">GCM10022419_126860</name>
</gene>
<reference evidence="2" key="1">
    <citation type="journal article" date="2019" name="Int. J. Syst. Evol. Microbiol.">
        <title>The Global Catalogue of Microorganisms (GCM) 10K type strain sequencing project: providing services to taxonomists for standard genome sequencing and annotation.</title>
        <authorList>
            <consortium name="The Broad Institute Genomics Platform"/>
            <consortium name="The Broad Institute Genome Sequencing Center for Infectious Disease"/>
            <person name="Wu L."/>
            <person name="Ma J."/>
        </authorList>
    </citation>
    <scope>NUCLEOTIDE SEQUENCE [LARGE SCALE GENOMIC DNA]</scope>
    <source>
        <strain evidence="2">JCM 17326</strain>
    </source>
</reference>